<reference evidence="3 4" key="1">
    <citation type="journal article" date="2012" name="Extremophiles">
        <title>Thermotomaculum hydrothermale gen. nov., sp. nov., a novel heterotrophic thermophile within the phylum Acidobacteria from a deep-sea hydrothermal vent chimney in the Southern Okinawa Trough.</title>
        <authorList>
            <person name="Izumi H."/>
            <person name="Nunoura T."/>
            <person name="Miyazaki M."/>
            <person name="Mino S."/>
            <person name="Toki T."/>
            <person name="Takai K."/>
            <person name="Sako Y."/>
            <person name="Sawabe T."/>
            <person name="Nakagawa S."/>
        </authorList>
    </citation>
    <scope>NUCLEOTIDE SEQUENCE [LARGE SCALE GENOMIC DNA]</scope>
    <source>
        <strain evidence="3 4">AC55</strain>
    </source>
</reference>
<sequence length="351" mass="41392">MTVEIKNYPTKQNEDWRYFNLKEDKVKEILSFNEFDNETYFFKNLAEKIEHKKYSKFFNEIDYQKDFFKNLILEKGKFEKVQFEEKEKSINEYFILESGKTLSRQIDITVKPNCKTVLTIFFKPLENSFLNLLFNFLVMEDAELRLNVILDGEENSLMFFRTNHKLLENAKASVFLLQLAHSTTRIETMANLEKGASFNRYQTNILNNSSFTDTLFKAFHYGKNSSSEINNLSIVQDKAKSILNGLLFIDQKAKNSKAFQSARNIILSEESYSVSYPQLEILNPDVECSHGTSMHSFEEPQIFYLKSRGIEEDEAKAMILNGYIDFFFKNMDNKIKKYFLDFCHRKIKELM</sequence>
<dbReference type="GO" id="GO:0016226">
    <property type="term" value="P:iron-sulfur cluster assembly"/>
    <property type="evidence" value="ECO:0007669"/>
    <property type="project" value="InterPro"/>
</dbReference>
<comment type="similarity">
    <text evidence="1">Belongs to the iron-sulfur cluster assembly SufBD family.</text>
</comment>
<dbReference type="Proteomes" id="UP000595564">
    <property type="component" value="Chromosome"/>
</dbReference>
<dbReference type="InterPro" id="IPR000825">
    <property type="entry name" value="SUF_FeS_clus_asmbl_SufBD_core"/>
</dbReference>
<feature type="domain" description="SUF system FeS cluster assembly SufBD core" evidence="2">
    <location>
        <begin position="102"/>
        <end position="322"/>
    </location>
</feature>
<dbReference type="Pfam" id="PF01458">
    <property type="entry name" value="SUFBD_core"/>
    <property type="match status" value="1"/>
</dbReference>
<dbReference type="EMBL" id="AP017470">
    <property type="protein sequence ID" value="BBB33636.1"/>
    <property type="molecule type" value="Genomic_DNA"/>
</dbReference>
<name>A0A7R6PQT6_9BACT</name>
<evidence type="ECO:0000313" key="3">
    <source>
        <dbReference type="EMBL" id="BBB33636.1"/>
    </source>
</evidence>
<accession>A0A7R6PQT6</accession>
<dbReference type="SUPFAM" id="SSF101960">
    <property type="entry name" value="Stabilizer of iron transporter SufD"/>
    <property type="match status" value="1"/>
</dbReference>
<dbReference type="InterPro" id="IPR037284">
    <property type="entry name" value="SUF_FeS_clus_asmbl_SufBD_sf"/>
</dbReference>
<dbReference type="PANTHER" id="PTHR30508">
    <property type="entry name" value="FES CLUSTER ASSEMBLY PROTEIN SUF"/>
    <property type="match status" value="1"/>
</dbReference>
<gene>
    <name evidence="3" type="primary">sufD</name>
    <name evidence="3" type="ORF">TTHT_2212</name>
</gene>
<protein>
    <submittedName>
        <fullName evidence="3">Fe-S cluster assembly protein SufD</fullName>
    </submittedName>
</protein>
<organism evidence="3 4">
    <name type="scientific">Thermotomaculum hydrothermale</name>
    <dbReference type="NCBI Taxonomy" id="981385"/>
    <lineage>
        <taxon>Bacteria</taxon>
        <taxon>Pseudomonadati</taxon>
        <taxon>Acidobacteriota</taxon>
        <taxon>Holophagae</taxon>
        <taxon>Thermotomaculales</taxon>
        <taxon>Thermotomaculaceae</taxon>
        <taxon>Thermotomaculum</taxon>
    </lineage>
</organism>
<proteinExistence type="inferred from homology"/>
<evidence type="ECO:0000313" key="4">
    <source>
        <dbReference type="Proteomes" id="UP000595564"/>
    </source>
</evidence>
<dbReference type="AlphaFoldDB" id="A0A7R6PQT6"/>
<evidence type="ECO:0000256" key="1">
    <source>
        <dbReference type="ARBA" id="ARBA00043967"/>
    </source>
</evidence>
<evidence type="ECO:0000259" key="2">
    <source>
        <dbReference type="Pfam" id="PF01458"/>
    </source>
</evidence>
<dbReference type="PANTHER" id="PTHR30508:SF1">
    <property type="entry name" value="UPF0051 PROTEIN ABCI8, CHLOROPLASTIC-RELATED"/>
    <property type="match status" value="1"/>
</dbReference>
<keyword evidence="4" id="KW-1185">Reference proteome</keyword>
<dbReference type="InterPro" id="IPR055346">
    <property type="entry name" value="Fe-S_cluster_assembly_SufBD"/>
</dbReference>
<dbReference type="KEGG" id="thyd:TTHT_2212"/>
<dbReference type="RefSeq" id="WP_201327951.1">
    <property type="nucleotide sequence ID" value="NZ_AP017470.1"/>
</dbReference>